<feature type="signal peptide" evidence="1">
    <location>
        <begin position="1"/>
        <end position="20"/>
    </location>
</feature>
<dbReference type="RefSeq" id="WP_106687089.1">
    <property type="nucleotide sequence ID" value="NZ_CAXQEU010000010.1"/>
</dbReference>
<evidence type="ECO:0000313" key="3">
    <source>
        <dbReference type="Proteomes" id="UP001149142"/>
    </source>
</evidence>
<evidence type="ECO:0000256" key="1">
    <source>
        <dbReference type="SAM" id="SignalP"/>
    </source>
</evidence>
<keyword evidence="1" id="KW-0732">Signal</keyword>
<evidence type="ECO:0000313" key="2">
    <source>
        <dbReference type="EMBL" id="MDA0175951.1"/>
    </source>
</evidence>
<reference evidence="2" key="1">
    <citation type="submission" date="2022-11" db="EMBL/GenBank/DDBJ databases">
        <title>Refractory cell wall polysaccharides provide important carbon source for microbial heterotrophs in the hadal ocean.</title>
        <authorList>
            <person name="Zhu X."/>
        </authorList>
    </citation>
    <scope>NUCLEOTIDE SEQUENCE</scope>
    <source>
        <strain evidence="2">MTRN7</strain>
    </source>
</reference>
<keyword evidence="3" id="KW-1185">Reference proteome</keyword>
<accession>A0ABT4RVW5</accession>
<organism evidence="2 3">
    <name type="scientific">Mesoflavibacter profundi</name>
    <dbReference type="NCBI Taxonomy" id="2708110"/>
    <lineage>
        <taxon>Bacteria</taxon>
        <taxon>Pseudomonadati</taxon>
        <taxon>Bacteroidota</taxon>
        <taxon>Flavobacteriia</taxon>
        <taxon>Flavobacteriales</taxon>
        <taxon>Flavobacteriaceae</taxon>
        <taxon>Mesoflavibacter</taxon>
    </lineage>
</organism>
<protein>
    <submittedName>
        <fullName evidence="2">Uncharacterized protein</fullName>
    </submittedName>
</protein>
<proteinExistence type="predicted"/>
<gene>
    <name evidence="2" type="ORF">OOZ35_00430</name>
</gene>
<sequence>MKKILSIIILNLVFAFSSSAQTFVNDNASNTTAEALSNSQANMLLVNQTQIAQQNNVFITQIGDSNVSNTKIKSQDSNVTVIQNGNDNSTFVNLNVNTIDQSILQNGNNNTVFDTSFLQSQVREATIVQNGDNQNLTIFGNNSLSDKIKVSMQGQSQSVIIRNFD</sequence>
<name>A0ABT4RVW5_9FLAO</name>
<feature type="chain" id="PRO_5045328142" evidence="1">
    <location>
        <begin position="21"/>
        <end position="165"/>
    </location>
</feature>
<dbReference type="EMBL" id="JAPFGC010000002">
    <property type="protein sequence ID" value="MDA0175951.1"/>
    <property type="molecule type" value="Genomic_DNA"/>
</dbReference>
<comment type="caution">
    <text evidence="2">The sequence shown here is derived from an EMBL/GenBank/DDBJ whole genome shotgun (WGS) entry which is preliminary data.</text>
</comment>
<dbReference type="Proteomes" id="UP001149142">
    <property type="component" value="Unassembled WGS sequence"/>
</dbReference>